<reference evidence="2" key="2">
    <citation type="journal article" date="2000" name="Genome Res.">
        <title>Normalization and subtraction of cap-trapper-selected cDNAs to prepare full-length cDNA libraries for rapid discovery of new genes.</title>
        <authorList>
            <person name="Carninci P."/>
            <person name="Shibata Y."/>
            <person name="Hayatsu N."/>
            <person name="Sugahara Y."/>
            <person name="Shibata K."/>
            <person name="Itoh M."/>
            <person name="Konno H."/>
            <person name="Okazaki Y."/>
            <person name="Muramatsu M."/>
            <person name="Hayashizaki Y."/>
        </authorList>
    </citation>
    <scope>NUCLEOTIDE SEQUENCE</scope>
    <source>
        <strain evidence="2">C57BL/6J</strain>
        <tissue evidence="2">Eyeball</tissue>
    </source>
</reference>
<dbReference type="AGR" id="MGI:3045238"/>
<evidence type="ECO:0000256" key="1">
    <source>
        <dbReference type="SAM" id="MobiDB-lite"/>
    </source>
</evidence>
<reference evidence="2" key="6">
    <citation type="journal article" date="2002" name="Nature">
        <title>Analysis of the mouse transcriptome based on functional annotation of 60,770 full-length cDNAs.</title>
        <authorList>
            <consortium name="The FANTOM Consortium and the RIKEN Genome Exploration Research Group Phase I and II Team"/>
        </authorList>
    </citation>
    <scope>NUCLEOTIDE SEQUENCE</scope>
    <source>
        <strain evidence="2">C57BL/6J</strain>
        <tissue evidence="2">Eyeball</tissue>
    </source>
</reference>
<reference evidence="2" key="7">
    <citation type="journal article" date="2005" name="Science">
        <title>The Transcriptional Landscape of the Mammalian Genome.</title>
        <authorList>
            <consortium name="The FANTOM Consortium"/>
            <consortium name="Riken Genome Exploration Research Group and Genome Science Group (Genome Network Project Core Group)"/>
        </authorList>
    </citation>
    <scope>NUCLEOTIDE SEQUENCE</scope>
    <source>
        <strain evidence="2">C57BL/6J</strain>
        <tissue evidence="2">Eyeball</tissue>
    </source>
</reference>
<dbReference type="EMBL" id="AK053452">
    <property type="protein sequence ID" value="BAC35392.1"/>
    <property type="molecule type" value="mRNA"/>
</dbReference>
<dbReference type="MGI" id="MGI:3045238">
    <property type="gene designation" value="E130018O15Rik"/>
</dbReference>
<reference evidence="2" key="1">
    <citation type="journal article" date="1999" name="Methods Enzymol.">
        <title>High-efficiency full-length cDNA cloning.</title>
        <authorList>
            <person name="Carninci P."/>
            <person name="Hayashizaki Y."/>
        </authorList>
    </citation>
    <scope>NUCLEOTIDE SEQUENCE</scope>
    <source>
        <strain evidence="2">C57BL/6J</strain>
        <tissue evidence="2">Eyeball</tissue>
    </source>
</reference>
<reference evidence="2" key="3">
    <citation type="journal article" date="2000" name="Genome Res.">
        <title>RIKEN integrated sequence analysis (RISA) system--384-format sequencing pipeline with 384 multicapillary sequencer.</title>
        <authorList>
            <person name="Shibata K."/>
            <person name="Itoh M."/>
            <person name="Aizawa K."/>
            <person name="Nagaoka S."/>
            <person name="Sasaki N."/>
            <person name="Carninci P."/>
            <person name="Konno H."/>
            <person name="Akiyama J."/>
            <person name="Nishi K."/>
            <person name="Kitsunai T."/>
            <person name="Tashiro H."/>
            <person name="Itoh M."/>
            <person name="Sumi N."/>
            <person name="Ishii Y."/>
            <person name="Nakamura S."/>
            <person name="Hazama M."/>
            <person name="Nishine T."/>
            <person name="Harada A."/>
            <person name="Yamamoto R."/>
            <person name="Matsumoto H."/>
            <person name="Sakaguchi S."/>
            <person name="Ikegami T."/>
            <person name="Kashiwagi K."/>
            <person name="Fujiwake S."/>
            <person name="Inoue K."/>
            <person name="Togawa Y."/>
            <person name="Izawa M."/>
            <person name="Ohara E."/>
            <person name="Watahiki M."/>
            <person name="Yoneda Y."/>
            <person name="Ishikawa T."/>
            <person name="Ozawa K."/>
            <person name="Tanaka T."/>
            <person name="Matsuura S."/>
            <person name="Kawai J."/>
            <person name="Okazaki Y."/>
            <person name="Muramatsu M."/>
            <person name="Inoue Y."/>
            <person name="Kira A."/>
            <person name="Hayashizaki Y."/>
        </authorList>
    </citation>
    <scope>NUCLEOTIDE SEQUENCE</scope>
    <source>
        <strain evidence="2">C57BL/6J</strain>
        <tissue evidence="2">Eyeball</tissue>
    </source>
</reference>
<evidence type="ECO:0000313" key="3">
    <source>
        <dbReference type="MGI" id="MGI:3045238"/>
    </source>
</evidence>
<organism evidence="2">
    <name type="scientific">Mus musculus</name>
    <name type="common">Mouse</name>
    <dbReference type="NCBI Taxonomy" id="10090"/>
    <lineage>
        <taxon>Eukaryota</taxon>
        <taxon>Metazoa</taxon>
        <taxon>Chordata</taxon>
        <taxon>Craniata</taxon>
        <taxon>Vertebrata</taxon>
        <taxon>Euteleostomi</taxon>
        <taxon>Mammalia</taxon>
        <taxon>Eutheria</taxon>
        <taxon>Euarchontoglires</taxon>
        <taxon>Glires</taxon>
        <taxon>Rodentia</taxon>
        <taxon>Myomorpha</taxon>
        <taxon>Muroidea</taxon>
        <taxon>Muridae</taxon>
        <taxon>Murinae</taxon>
        <taxon>Mus</taxon>
        <taxon>Mus</taxon>
    </lineage>
</organism>
<proteinExistence type="evidence at transcript level"/>
<dbReference type="AlphaFoldDB" id="Q8BPS2"/>
<reference evidence="2" key="4">
    <citation type="journal article" date="2001" name="Nature">
        <title>Functional annotation of a full-length mouse cDNA collection.</title>
        <authorList>
            <consortium name="The RIKEN Genome Exploration Research Group Phase II Team and the FANTOM Consortium"/>
        </authorList>
    </citation>
    <scope>NUCLEOTIDE SEQUENCE</scope>
    <source>
        <strain evidence="2">C57BL/6J</strain>
        <tissue evidence="2">Eyeball</tissue>
    </source>
</reference>
<name>Q8BPS2_MOUSE</name>
<accession>Q8BPS2</accession>
<gene>
    <name evidence="3" type="primary">E130018O15Rik</name>
</gene>
<sequence>MGSPGYSTGHPFHPPANCSSCDTHPTSSRSHHGNLLLESGGGDCFGGFPGDRILYYGELEMHKFGFRLCPLISRDPKHVIYSLQVVIRLSVLVAEVASGEWGAGSEKKKGGKKKSSEMDDGQPDGRMLSRGLPFSWNPPGAACPVQLFGSPSSPSCGHFNTGGMSGFNVRSISK</sequence>
<feature type="region of interest" description="Disordered" evidence="1">
    <location>
        <begin position="102"/>
        <end position="133"/>
    </location>
</feature>
<protein>
    <submittedName>
        <fullName evidence="2">Uncharacterized protein</fullName>
    </submittedName>
</protein>
<dbReference type="UCSC" id="uc008xdr.1">
    <property type="organism name" value="mouse"/>
</dbReference>
<evidence type="ECO:0000313" key="2">
    <source>
        <dbReference type="EMBL" id="BAC35392.1"/>
    </source>
</evidence>
<reference evidence="2" key="8">
    <citation type="journal article" date="2005" name="Science">
        <title>Antisense Transcription in the Mammalian Transcriptome.</title>
        <authorList>
            <consortium name="RIKEN Genome Exploration Research Group and Genome Science Group (Genome Network Project Core Group) and the FANTOM Consortium"/>
        </authorList>
    </citation>
    <scope>NUCLEOTIDE SEQUENCE</scope>
    <source>
        <strain evidence="2">C57BL/6J</strain>
        <tissue evidence="2">Eyeball</tissue>
    </source>
</reference>
<reference evidence="2" key="5">
    <citation type="submission" date="2001-07" db="EMBL/GenBank/DDBJ databases">
        <authorList>
            <person name="Adachi J."/>
            <person name="Aizawa K."/>
            <person name="Akimura T."/>
            <person name="Arakawa T."/>
            <person name="Bono H."/>
            <person name="Carninci P."/>
            <person name="Fukuda S."/>
            <person name="Furuno M."/>
            <person name="Hanagaki T."/>
            <person name="Hara A."/>
            <person name="Hashizume W."/>
            <person name="Hayashida K."/>
            <person name="Hayatsu N."/>
            <person name="Hiramoto K."/>
            <person name="Hiraoka T."/>
            <person name="Hirozane T."/>
            <person name="Hori F."/>
            <person name="Imotani K."/>
            <person name="Ishii Y."/>
            <person name="Itoh M."/>
            <person name="Kagawa I."/>
            <person name="Kasukawa T."/>
            <person name="Katoh H."/>
            <person name="Kawai J."/>
            <person name="Kojima Y."/>
            <person name="Kondo S."/>
            <person name="Konno H."/>
            <person name="Kouda M."/>
            <person name="Koya S."/>
            <person name="Kurihara C."/>
            <person name="Matsuyama T."/>
            <person name="Miyazaki A."/>
            <person name="Murata M."/>
            <person name="Nakamura M."/>
            <person name="Nishi K."/>
            <person name="Nomura K."/>
            <person name="Numazaki R."/>
            <person name="Ohno M."/>
            <person name="Ohsato N."/>
            <person name="Okazaki Y."/>
            <person name="Saito R."/>
            <person name="Saitoh H."/>
            <person name="Sakai C."/>
            <person name="Sakai K."/>
            <person name="Sakazume N."/>
            <person name="Sano H."/>
            <person name="Sasaki D."/>
            <person name="Shibata K."/>
            <person name="Shinagawa A."/>
            <person name="Shiraki T."/>
            <person name="Sogabe Y."/>
            <person name="Tagami M."/>
            <person name="Tagawa A."/>
            <person name="Takahashi F."/>
            <person name="Takaku-Akahira S."/>
            <person name="Takeda Y."/>
            <person name="Tanaka T."/>
            <person name="Tomaru A."/>
            <person name="Toya T."/>
            <person name="Yasunishi A."/>
            <person name="Muramatsu M."/>
            <person name="Hayashizaki Y."/>
        </authorList>
    </citation>
    <scope>NUCLEOTIDE SEQUENCE</scope>
    <source>
        <strain evidence="2">C57BL/6J</strain>
        <tissue evidence="2">Eyeball</tissue>
    </source>
</reference>